<organism evidence="2 3">
    <name type="scientific">Flagellimonas iocasae</name>
    <dbReference type="NCBI Taxonomy" id="2055905"/>
    <lineage>
        <taxon>Bacteria</taxon>
        <taxon>Pseudomonadati</taxon>
        <taxon>Bacteroidota</taxon>
        <taxon>Flavobacteriia</taxon>
        <taxon>Flavobacteriales</taxon>
        <taxon>Flavobacteriaceae</taxon>
        <taxon>Flagellimonas</taxon>
    </lineage>
</organism>
<dbReference type="InterPro" id="IPR029058">
    <property type="entry name" value="AB_hydrolase_fold"/>
</dbReference>
<evidence type="ECO:0000259" key="1">
    <source>
        <dbReference type="Pfam" id="PF02230"/>
    </source>
</evidence>
<accession>A0ABW4XTB6</accession>
<sequence>MTPIEKSATYSTQNTYLTKNPITQKTKNVWLVFHGIGYLSRYFATYFERLDPDENHIIVPQAPSKYYLKNEYKYVGASWLTKENTPMEIENVLNYIDAVFEAEEIPSHLNLILFGFSQGVSVATRWLVHRKIQVKGLFLYAGGIPNELEKKDFEFLDLENTTVKIIYGDEDEFLTPDRLVSEKVKIDSLFHGKAEIITFKGGHEVKPEIISNLI</sequence>
<proteinExistence type="predicted"/>
<comment type="caution">
    <text evidence="2">The sequence shown here is derived from an EMBL/GenBank/DDBJ whole genome shotgun (WGS) entry which is preliminary data.</text>
</comment>
<feature type="domain" description="Phospholipase/carboxylesterase/thioesterase" evidence="1">
    <location>
        <begin position="24"/>
        <end position="208"/>
    </location>
</feature>
<evidence type="ECO:0000313" key="2">
    <source>
        <dbReference type="EMBL" id="MFD2098781.1"/>
    </source>
</evidence>
<keyword evidence="3" id="KW-1185">Reference proteome</keyword>
<dbReference type="Gene3D" id="3.40.50.1820">
    <property type="entry name" value="alpha/beta hydrolase"/>
    <property type="match status" value="1"/>
</dbReference>
<gene>
    <name evidence="2" type="ORF">ACFSJE_03275</name>
</gene>
<dbReference type="SUPFAM" id="SSF53474">
    <property type="entry name" value="alpha/beta-Hydrolases"/>
    <property type="match status" value="1"/>
</dbReference>
<dbReference type="Pfam" id="PF02230">
    <property type="entry name" value="Abhydrolase_2"/>
    <property type="match status" value="1"/>
</dbReference>
<dbReference type="EMBL" id="JBHUHU010000001">
    <property type="protein sequence ID" value="MFD2098781.1"/>
    <property type="molecule type" value="Genomic_DNA"/>
</dbReference>
<dbReference type="InterPro" id="IPR003140">
    <property type="entry name" value="PLipase/COase/thioEstase"/>
</dbReference>
<dbReference type="Proteomes" id="UP001597342">
    <property type="component" value="Unassembled WGS sequence"/>
</dbReference>
<dbReference type="GO" id="GO:0016787">
    <property type="term" value="F:hydrolase activity"/>
    <property type="evidence" value="ECO:0007669"/>
    <property type="project" value="UniProtKB-KW"/>
</dbReference>
<reference evidence="3" key="1">
    <citation type="journal article" date="2019" name="Int. J. Syst. Evol. Microbiol.">
        <title>The Global Catalogue of Microorganisms (GCM) 10K type strain sequencing project: providing services to taxonomists for standard genome sequencing and annotation.</title>
        <authorList>
            <consortium name="The Broad Institute Genomics Platform"/>
            <consortium name="The Broad Institute Genome Sequencing Center for Infectious Disease"/>
            <person name="Wu L."/>
            <person name="Ma J."/>
        </authorList>
    </citation>
    <scope>NUCLEOTIDE SEQUENCE [LARGE SCALE GENOMIC DNA]</scope>
    <source>
        <strain evidence="3">JCM 3389</strain>
    </source>
</reference>
<evidence type="ECO:0000313" key="3">
    <source>
        <dbReference type="Proteomes" id="UP001597342"/>
    </source>
</evidence>
<name>A0ABW4XTB6_9FLAO</name>
<dbReference type="RefSeq" id="WP_379829550.1">
    <property type="nucleotide sequence ID" value="NZ_JBHUHU010000001.1"/>
</dbReference>
<keyword evidence="2" id="KW-0378">Hydrolase</keyword>
<protein>
    <submittedName>
        <fullName evidence="2">Alpha/beta hydrolase</fullName>
    </submittedName>
</protein>